<comment type="caution">
    <text evidence="6">The sequence shown here is derived from an EMBL/GenBank/DDBJ whole genome shotgun (WGS) entry which is preliminary data.</text>
</comment>
<evidence type="ECO:0000259" key="5">
    <source>
        <dbReference type="Pfam" id="PF03358"/>
    </source>
</evidence>
<dbReference type="InterPro" id="IPR005025">
    <property type="entry name" value="FMN_Rdtase-like_dom"/>
</dbReference>
<dbReference type="RefSeq" id="WP_377343748.1">
    <property type="nucleotide sequence ID" value="NZ_JBHLUE010000034.1"/>
</dbReference>
<dbReference type="InterPro" id="IPR029039">
    <property type="entry name" value="Flavoprotein-like_sf"/>
</dbReference>
<feature type="region of interest" description="Disordered" evidence="4">
    <location>
        <begin position="184"/>
        <end position="204"/>
    </location>
</feature>
<dbReference type="EMBL" id="JBHLUE010000034">
    <property type="protein sequence ID" value="MFC0568273.1"/>
    <property type="molecule type" value="Genomic_DNA"/>
</dbReference>
<protein>
    <submittedName>
        <fullName evidence="6">NAD(P)H-dependent oxidoreductase</fullName>
    </submittedName>
</protein>
<evidence type="ECO:0000313" key="6">
    <source>
        <dbReference type="EMBL" id="MFC0568273.1"/>
    </source>
</evidence>
<dbReference type="Pfam" id="PF03358">
    <property type="entry name" value="FMN_red"/>
    <property type="match status" value="1"/>
</dbReference>
<dbReference type="SUPFAM" id="SSF52218">
    <property type="entry name" value="Flavoproteins"/>
    <property type="match status" value="1"/>
</dbReference>
<name>A0ABV6P5H4_9ACTN</name>
<reference evidence="6 7" key="1">
    <citation type="submission" date="2024-09" db="EMBL/GenBank/DDBJ databases">
        <authorList>
            <person name="Sun Q."/>
            <person name="Mori K."/>
        </authorList>
    </citation>
    <scope>NUCLEOTIDE SEQUENCE [LARGE SCALE GENOMIC DNA]</scope>
    <source>
        <strain evidence="6 7">TBRC 2205</strain>
    </source>
</reference>
<keyword evidence="1" id="KW-0285">Flavoprotein</keyword>
<evidence type="ECO:0000256" key="2">
    <source>
        <dbReference type="ARBA" id="ARBA00022643"/>
    </source>
</evidence>
<gene>
    <name evidence="6" type="ORF">ACFFHU_29560</name>
</gene>
<dbReference type="PANTHER" id="PTHR43408">
    <property type="entry name" value="FMN REDUCTASE (NADPH)"/>
    <property type="match status" value="1"/>
</dbReference>
<dbReference type="PANTHER" id="PTHR43408:SF2">
    <property type="entry name" value="FMN REDUCTASE (NADPH)"/>
    <property type="match status" value="1"/>
</dbReference>
<proteinExistence type="predicted"/>
<evidence type="ECO:0000256" key="1">
    <source>
        <dbReference type="ARBA" id="ARBA00022630"/>
    </source>
</evidence>
<keyword evidence="3" id="KW-0560">Oxidoreductase</keyword>
<organism evidence="6 7">
    <name type="scientific">Plantactinospora siamensis</name>
    <dbReference type="NCBI Taxonomy" id="555372"/>
    <lineage>
        <taxon>Bacteria</taxon>
        <taxon>Bacillati</taxon>
        <taxon>Actinomycetota</taxon>
        <taxon>Actinomycetes</taxon>
        <taxon>Micromonosporales</taxon>
        <taxon>Micromonosporaceae</taxon>
        <taxon>Plantactinospora</taxon>
    </lineage>
</organism>
<dbReference type="Gene3D" id="3.40.50.360">
    <property type="match status" value="1"/>
</dbReference>
<keyword evidence="2" id="KW-0288">FMN</keyword>
<evidence type="ECO:0000256" key="3">
    <source>
        <dbReference type="ARBA" id="ARBA00023002"/>
    </source>
</evidence>
<evidence type="ECO:0000256" key="4">
    <source>
        <dbReference type="SAM" id="MobiDB-lite"/>
    </source>
</evidence>
<feature type="domain" description="NADPH-dependent FMN reductase-like" evidence="5">
    <location>
        <begin position="6"/>
        <end position="146"/>
    </location>
</feature>
<accession>A0ABV6P5H4</accession>
<keyword evidence="7" id="KW-1185">Reference proteome</keyword>
<sequence length="204" mass="21864">MSETLRVVVVNGSPTIASKTMGLAGLVTATLATMIPIEIRTVDVYRLGPGFTGATTRDEVSAEVEGKILAAETADVLVAATPVFRASYSGMFKHFFDLVEQYALANKPVILVATGGSDRHALVIEHQLRPLFGFFQALTVPVGFYANAGEFDGTLVLNAEVYSRIQVGLNDVIDIFRAIADRKSPEDRPTGAADHAPAVRADRE</sequence>
<dbReference type="InterPro" id="IPR051814">
    <property type="entry name" value="NAD(P)H-dep_FMN_reductase"/>
</dbReference>
<dbReference type="Proteomes" id="UP001589894">
    <property type="component" value="Unassembled WGS sequence"/>
</dbReference>
<evidence type="ECO:0000313" key="7">
    <source>
        <dbReference type="Proteomes" id="UP001589894"/>
    </source>
</evidence>